<evidence type="ECO:0000256" key="10">
    <source>
        <dbReference type="ARBA" id="ARBA00023242"/>
    </source>
</evidence>
<dbReference type="Gene3D" id="3.30.160.60">
    <property type="entry name" value="Classic Zinc Finger"/>
    <property type="match status" value="4"/>
</dbReference>
<feature type="region of interest" description="Disordered" evidence="12">
    <location>
        <begin position="193"/>
        <end position="213"/>
    </location>
</feature>
<keyword evidence="14" id="KW-1185">Reference proteome</keyword>
<dbReference type="PROSITE" id="PS00028">
    <property type="entry name" value="ZINC_FINGER_C2H2_1"/>
    <property type="match status" value="4"/>
</dbReference>
<keyword evidence="4" id="KW-0677">Repeat</keyword>
<protein>
    <submittedName>
        <fullName evidence="15">Gastrula zinc finger protein XlCGF49.1-like</fullName>
    </submittedName>
</protein>
<evidence type="ECO:0000256" key="3">
    <source>
        <dbReference type="ARBA" id="ARBA00022723"/>
    </source>
</evidence>
<keyword evidence="8" id="KW-0238">DNA-binding</keyword>
<dbReference type="Pfam" id="PF00096">
    <property type="entry name" value="zf-C2H2"/>
    <property type="match status" value="4"/>
</dbReference>
<proteinExistence type="inferred from homology"/>
<accession>A0A6P8QMD0</accession>
<reference evidence="15" key="1">
    <citation type="submission" date="2025-08" db="UniProtKB">
        <authorList>
            <consortium name="RefSeq"/>
        </authorList>
    </citation>
    <scope>IDENTIFICATION</scope>
</reference>
<dbReference type="GO" id="GO:0001228">
    <property type="term" value="F:DNA-binding transcription activator activity, RNA polymerase II-specific"/>
    <property type="evidence" value="ECO:0007669"/>
    <property type="project" value="TreeGrafter"/>
</dbReference>
<comment type="similarity">
    <text evidence="2">Belongs to the krueppel C2H2-type zinc-finger protein family.</text>
</comment>
<dbReference type="GeneID" id="117354775"/>
<evidence type="ECO:0000256" key="12">
    <source>
        <dbReference type="SAM" id="MobiDB-lite"/>
    </source>
</evidence>
<keyword evidence="10" id="KW-0539">Nucleus</keyword>
<dbReference type="OrthoDB" id="654211at2759"/>
<feature type="domain" description="C2H2-type" evidence="13">
    <location>
        <begin position="97"/>
        <end position="124"/>
    </location>
</feature>
<evidence type="ECO:0000256" key="4">
    <source>
        <dbReference type="ARBA" id="ARBA00022737"/>
    </source>
</evidence>
<gene>
    <name evidence="15" type="primary">LOC117354775</name>
</gene>
<evidence type="ECO:0000256" key="11">
    <source>
        <dbReference type="PROSITE-ProRule" id="PRU00042"/>
    </source>
</evidence>
<keyword evidence="5 11" id="KW-0863">Zinc-finger</keyword>
<keyword evidence="9" id="KW-0804">Transcription</keyword>
<feature type="domain" description="C2H2-type" evidence="13">
    <location>
        <begin position="153"/>
        <end position="180"/>
    </location>
</feature>
<dbReference type="GO" id="GO:0005634">
    <property type="term" value="C:nucleus"/>
    <property type="evidence" value="ECO:0007669"/>
    <property type="project" value="UniProtKB-SubCell"/>
</dbReference>
<dbReference type="AlphaFoldDB" id="A0A6P8QMD0"/>
<evidence type="ECO:0000313" key="14">
    <source>
        <dbReference type="Proteomes" id="UP000515159"/>
    </source>
</evidence>
<feature type="domain" description="C2H2-type" evidence="13">
    <location>
        <begin position="69"/>
        <end position="96"/>
    </location>
</feature>
<organism evidence="14 15">
    <name type="scientific">Geotrypetes seraphini</name>
    <name type="common">Gaboon caecilian</name>
    <name type="synonym">Caecilia seraphini</name>
    <dbReference type="NCBI Taxonomy" id="260995"/>
    <lineage>
        <taxon>Eukaryota</taxon>
        <taxon>Metazoa</taxon>
        <taxon>Chordata</taxon>
        <taxon>Craniata</taxon>
        <taxon>Vertebrata</taxon>
        <taxon>Euteleostomi</taxon>
        <taxon>Amphibia</taxon>
        <taxon>Gymnophiona</taxon>
        <taxon>Geotrypetes</taxon>
    </lineage>
</organism>
<keyword evidence="7" id="KW-0805">Transcription regulation</keyword>
<dbReference type="SMART" id="SM00355">
    <property type="entry name" value="ZnF_C2H2"/>
    <property type="match status" value="4"/>
</dbReference>
<evidence type="ECO:0000259" key="13">
    <source>
        <dbReference type="PROSITE" id="PS50157"/>
    </source>
</evidence>
<dbReference type="SUPFAM" id="SSF57667">
    <property type="entry name" value="beta-beta-alpha zinc fingers"/>
    <property type="match status" value="2"/>
</dbReference>
<dbReference type="GO" id="GO:0000978">
    <property type="term" value="F:RNA polymerase II cis-regulatory region sequence-specific DNA binding"/>
    <property type="evidence" value="ECO:0007669"/>
    <property type="project" value="TreeGrafter"/>
</dbReference>
<evidence type="ECO:0000256" key="8">
    <source>
        <dbReference type="ARBA" id="ARBA00023125"/>
    </source>
</evidence>
<evidence type="ECO:0000256" key="5">
    <source>
        <dbReference type="ARBA" id="ARBA00022771"/>
    </source>
</evidence>
<keyword evidence="3" id="KW-0479">Metal-binding</keyword>
<sequence>MFTATFSPKNDFVLKEENSITCLLRKKKFHPESTLLYQKEVFPGSTDRNMENLQHEQESHPVISDRCGYSCVICGKSFNHKHRLIHHLRIHTGERPFKCTECGKSFIQKQHLIKHQRLHTGERPFVCNECGKSFSLKHNLVTHKRIHTGEKPYKCAKCERSFNRKGTLRAHERIHTRPKTFTINLCQMEPLVSPGEPEPEEKPIALTHSLLPG</sequence>
<dbReference type="RefSeq" id="XP_033788628.1">
    <property type="nucleotide sequence ID" value="XM_033932737.1"/>
</dbReference>
<dbReference type="GO" id="GO:0008270">
    <property type="term" value="F:zinc ion binding"/>
    <property type="evidence" value="ECO:0007669"/>
    <property type="project" value="UniProtKB-KW"/>
</dbReference>
<dbReference type="InParanoid" id="A0A6P8QMD0"/>
<dbReference type="Proteomes" id="UP000515159">
    <property type="component" value="Chromosome 2"/>
</dbReference>
<dbReference type="InterPro" id="IPR013087">
    <property type="entry name" value="Znf_C2H2_type"/>
</dbReference>
<evidence type="ECO:0000256" key="7">
    <source>
        <dbReference type="ARBA" id="ARBA00023015"/>
    </source>
</evidence>
<dbReference type="FunFam" id="3.30.160.60:FF:001450">
    <property type="entry name" value="zinc finger protein 774"/>
    <property type="match status" value="1"/>
</dbReference>
<dbReference type="PROSITE" id="PS50157">
    <property type="entry name" value="ZINC_FINGER_C2H2_2"/>
    <property type="match status" value="4"/>
</dbReference>
<feature type="domain" description="C2H2-type" evidence="13">
    <location>
        <begin position="125"/>
        <end position="152"/>
    </location>
</feature>
<dbReference type="InterPro" id="IPR036236">
    <property type="entry name" value="Znf_C2H2_sf"/>
</dbReference>
<dbReference type="PANTHER" id="PTHR24393:SF15">
    <property type="entry name" value="IP01243P-RELATED"/>
    <property type="match status" value="1"/>
</dbReference>
<comment type="subcellular location">
    <subcellularLocation>
        <location evidence="1">Nucleus</location>
    </subcellularLocation>
</comment>
<dbReference type="PANTHER" id="PTHR24393">
    <property type="entry name" value="ZINC FINGER PROTEIN"/>
    <property type="match status" value="1"/>
</dbReference>
<evidence type="ECO:0000313" key="15">
    <source>
        <dbReference type="RefSeq" id="XP_033788628.1"/>
    </source>
</evidence>
<keyword evidence="6" id="KW-0862">Zinc</keyword>
<name>A0A6P8QMD0_GEOSA</name>
<dbReference type="FunFam" id="3.30.160.60:FF:002604">
    <property type="entry name" value="Zinc finger protein 715"/>
    <property type="match status" value="1"/>
</dbReference>
<dbReference type="FunFam" id="3.30.160.60:FF:000200">
    <property type="entry name" value="zinc finger protein 510 isoform X2"/>
    <property type="match status" value="1"/>
</dbReference>
<dbReference type="FunFam" id="3.30.160.60:FF:002343">
    <property type="entry name" value="Zinc finger protein 33A"/>
    <property type="match status" value="1"/>
</dbReference>
<evidence type="ECO:0000256" key="2">
    <source>
        <dbReference type="ARBA" id="ARBA00006991"/>
    </source>
</evidence>
<dbReference type="KEGG" id="gsh:117354775"/>
<evidence type="ECO:0000256" key="1">
    <source>
        <dbReference type="ARBA" id="ARBA00004123"/>
    </source>
</evidence>
<evidence type="ECO:0000256" key="9">
    <source>
        <dbReference type="ARBA" id="ARBA00023163"/>
    </source>
</evidence>
<evidence type="ECO:0000256" key="6">
    <source>
        <dbReference type="ARBA" id="ARBA00022833"/>
    </source>
</evidence>